<evidence type="ECO:0000256" key="1">
    <source>
        <dbReference type="SAM" id="MobiDB-lite"/>
    </source>
</evidence>
<comment type="caution">
    <text evidence="2">The sequence shown here is derived from an EMBL/GenBank/DDBJ whole genome shotgun (WGS) entry which is preliminary data.</text>
</comment>
<proteinExistence type="predicted"/>
<keyword evidence="3" id="KW-1185">Reference proteome</keyword>
<feature type="compositionally biased region" description="Acidic residues" evidence="1">
    <location>
        <begin position="43"/>
        <end position="63"/>
    </location>
</feature>
<reference evidence="2 3" key="1">
    <citation type="submission" date="2024-02" db="EMBL/GenBank/DDBJ databases">
        <title>Discinaceae phylogenomics.</title>
        <authorList>
            <person name="Dirks A.C."/>
            <person name="James T.Y."/>
        </authorList>
    </citation>
    <scope>NUCLEOTIDE SEQUENCE [LARGE SCALE GENOMIC DNA]</scope>
    <source>
        <strain evidence="2 3">ACD0624</strain>
    </source>
</reference>
<gene>
    <name evidence="2" type="ORF">Q9L58_009374</name>
</gene>
<dbReference type="Proteomes" id="UP001447188">
    <property type="component" value="Unassembled WGS sequence"/>
</dbReference>
<dbReference type="EMBL" id="JBBBZM010000214">
    <property type="protein sequence ID" value="KAL0631766.1"/>
    <property type="molecule type" value="Genomic_DNA"/>
</dbReference>
<accession>A0ABR3G860</accession>
<feature type="region of interest" description="Disordered" evidence="1">
    <location>
        <begin position="43"/>
        <end position="80"/>
    </location>
</feature>
<evidence type="ECO:0000313" key="3">
    <source>
        <dbReference type="Proteomes" id="UP001447188"/>
    </source>
</evidence>
<organism evidence="2 3">
    <name type="scientific">Discina gigas</name>
    <dbReference type="NCBI Taxonomy" id="1032678"/>
    <lineage>
        <taxon>Eukaryota</taxon>
        <taxon>Fungi</taxon>
        <taxon>Dikarya</taxon>
        <taxon>Ascomycota</taxon>
        <taxon>Pezizomycotina</taxon>
        <taxon>Pezizomycetes</taxon>
        <taxon>Pezizales</taxon>
        <taxon>Discinaceae</taxon>
        <taxon>Discina</taxon>
    </lineage>
</organism>
<evidence type="ECO:0000313" key="2">
    <source>
        <dbReference type="EMBL" id="KAL0631766.1"/>
    </source>
</evidence>
<name>A0ABR3G860_9PEZI</name>
<sequence>MPASVFFLKQVSVGDGSRGQPAQDEEMDAVAMAFIQRKAEDLAEAEVETEADAEVETEADAEVETVAKDKTDAEDDDNDE</sequence>
<protein>
    <submittedName>
        <fullName evidence="2">Uncharacterized protein</fullName>
    </submittedName>
</protein>